<reference evidence="1" key="1">
    <citation type="submission" date="2020-03" db="EMBL/GenBank/DDBJ databases">
        <title>Roseovarius gahaiensis sp. nov., isolated from Gahai Saline Lake, China.</title>
        <authorList>
            <person name="Sun X."/>
        </authorList>
    </citation>
    <scope>NUCLEOTIDE SEQUENCE</scope>
    <source>
        <strain evidence="1">GH877</strain>
    </source>
</reference>
<dbReference type="GO" id="GO:0016301">
    <property type="term" value="F:kinase activity"/>
    <property type="evidence" value="ECO:0007669"/>
    <property type="project" value="UniProtKB-KW"/>
</dbReference>
<keyword evidence="1" id="KW-0418">Kinase</keyword>
<keyword evidence="2" id="KW-1185">Reference proteome</keyword>
<dbReference type="RefSeq" id="WP_167195144.1">
    <property type="nucleotide sequence ID" value="NZ_JAAORB010000009.1"/>
</dbReference>
<accession>A0A967BCI4</accession>
<dbReference type="Pfam" id="PF20044">
    <property type="entry name" value="DUF6446"/>
    <property type="match status" value="1"/>
</dbReference>
<name>A0A967BCI4_9RHOB</name>
<organism evidence="1 2">
    <name type="scientific">Roseovarius gahaiensis</name>
    <dbReference type="NCBI Taxonomy" id="2716691"/>
    <lineage>
        <taxon>Bacteria</taxon>
        <taxon>Pseudomonadati</taxon>
        <taxon>Pseudomonadota</taxon>
        <taxon>Alphaproteobacteria</taxon>
        <taxon>Rhodobacterales</taxon>
        <taxon>Roseobacteraceae</taxon>
        <taxon>Roseovarius</taxon>
    </lineage>
</organism>
<dbReference type="EMBL" id="JAAORB010000009">
    <property type="protein sequence ID" value="NHQ74273.1"/>
    <property type="molecule type" value="Genomic_DNA"/>
</dbReference>
<comment type="caution">
    <text evidence="1">The sequence shown here is derived from an EMBL/GenBank/DDBJ whole genome shotgun (WGS) entry which is preliminary data.</text>
</comment>
<dbReference type="InterPro" id="IPR045616">
    <property type="entry name" value="DUF6446"/>
</dbReference>
<sequence length="174" mass="19054">MGKFLAGLILVTALVAGAALYYLQVYAFYDEVSGNGTDDVQMTSLVSGQPEPVLYDEFRAIDSDSSPIRYRACFTTSMSHAMLTETYEMYDRAEPLVAPSWFDCFDADALGAALQDGTALAFLGQKDIEYGIDRIVAITEDGRGYVWHQINRCGEVAFDGQHAPDDCPKPPNGN</sequence>
<protein>
    <submittedName>
        <fullName evidence="1">Histidine kinase</fullName>
    </submittedName>
</protein>
<keyword evidence="1" id="KW-0808">Transferase</keyword>
<dbReference type="AlphaFoldDB" id="A0A967BCI4"/>
<evidence type="ECO:0000313" key="1">
    <source>
        <dbReference type="EMBL" id="NHQ74273.1"/>
    </source>
</evidence>
<gene>
    <name evidence="1" type="ORF">HAT86_07315</name>
</gene>
<dbReference type="Proteomes" id="UP000639775">
    <property type="component" value="Unassembled WGS sequence"/>
</dbReference>
<proteinExistence type="predicted"/>
<evidence type="ECO:0000313" key="2">
    <source>
        <dbReference type="Proteomes" id="UP000639775"/>
    </source>
</evidence>